<gene>
    <name evidence="3" type="ordered locus">Thein_1503</name>
</gene>
<evidence type="ECO:0000256" key="1">
    <source>
        <dbReference type="SAM" id="MobiDB-lite"/>
    </source>
</evidence>
<protein>
    <submittedName>
        <fullName evidence="3">Bifunctional DNA primase/polymerase</fullName>
    </submittedName>
</protein>
<dbReference type="Gene3D" id="3.30.720.160">
    <property type="entry name" value="Bifunctional DNA primase/polymerase, N-terminal"/>
    <property type="match status" value="1"/>
</dbReference>
<dbReference type="eggNOG" id="COG1199">
    <property type="taxonomic scope" value="Bacteria"/>
</dbReference>
<dbReference type="InterPro" id="IPR027417">
    <property type="entry name" value="P-loop_NTPase"/>
</dbReference>
<evidence type="ECO:0000313" key="4">
    <source>
        <dbReference type="Proteomes" id="UP000006793"/>
    </source>
</evidence>
<reference evidence="3 4" key="2">
    <citation type="journal article" date="2012" name="Stand. Genomic Sci.">
        <title>Complete genome sequence of the thermophilic sulfate-reducing ocean bacterium Thermodesulfatator indicus type strain (CIR29812(T)).</title>
        <authorList>
            <person name="Anderson I."/>
            <person name="Saunders E."/>
            <person name="Lapidus A."/>
            <person name="Nolan M."/>
            <person name="Lucas S."/>
            <person name="Tice H."/>
            <person name="Del Rio T.G."/>
            <person name="Cheng J.F."/>
            <person name="Han C."/>
            <person name="Tapia R."/>
            <person name="Goodwin L.A."/>
            <person name="Pitluck S."/>
            <person name="Liolios K."/>
            <person name="Mavromatis K."/>
            <person name="Pagani I."/>
            <person name="Ivanova N."/>
            <person name="Mikhailova N."/>
            <person name="Pati A."/>
            <person name="Chen A."/>
            <person name="Palaniappan K."/>
            <person name="Land M."/>
            <person name="Hauser L."/>
            <person name="Jeffries C.D."/>
            <person name="Chang Y.J."/>
            <person name="Brambilla E.M."/>
            <person name="Rohde M."/>
            <person name="Spring S."/>
            <person name="Goker M."/>
            <person name="Detter J.C."/>
            <person name="Woyke T."/>
            <person name="Bristow J."/>
            <person name="Eisen J.A."/>
            <person name="Markowitz V."/>
            <person name="Hugenholtz P."/>
            <person name="Kyrpides N.C."/>
            <person name="Klenk H.P."/>
        </authorList>
    </citation>
    <scope>NUCLEOTIDE SEQUENCE [LARGE SCALE GENOMIC DNA]</scope>
    <source>
        <strain evidence="4">DSM 15286 / JCM 11887 / CIR29812</strain>
    </source>
</reference>
<dbReference type="RefSeq" id="WP_013908106.1">
    <property type="nucleotide sequence ID" value="NC_015681.1"/>
</dbReference>
<dbReference type="Gene3D" id="3.40.50.300">
    <property type="entry name" value="P-loop containing nucleotide triphosphate hydrolases"/>
    <property type="match status" value="1"/>
</dbReference>
<dbReference type="CDD" id="cd04859">
    <property type="entry name" value="Prim_Pol"/>
    <property type="match status" value="1"/>
</dbReference>
<evidence type="ECO:0000259" key="2">
    <source>
        <dbReference type="SMART" id="SM00943"/>
    </source>
</evidence>
<dbReference type="PaxDb" id="667014-Thein_1503"/>
<dbReference type="SUPFAM" id="SSF52540">
    <property type="entry name" value="P-loop containing nucleoside triphosphate hydrolases"/>
    <property type="match status" value="1"/>
</dbReference>
<evidence type="ECO:0000313" key="3">
    <source>
        <dbReference type="EMBL" id="AEH45364.1"/>
    </source>
</evidence>
<accession>F8AAE4</accession>
<dbReference type="OrthoDB" id="5470139at2"/>
<dbReference type="InterPro" id="IPR015330">
    <property type="entry name" value="DNA_primase/pol_bifunc_N"/>
</dbReference>
<dbReference type="HOGENOM" id="CLU_297878_0_0_0"/>
<organism evidence="3 4">
    <name type="scientific">Thermodesulfatator indicus (strain DSM 15286 / JCM 11887 / CIR29812)</name>
    <dbReference type="NCBI Taxonomy" id="667014"/>
    <lineage>
        <taxon>Bacteria</taxon>
        <taxon>Pseudomonadati</taxon>
        <taxon>Thermodesulfobacteriota</taxon>
        <taxon>Thermodesulfobacteria</taxon>
        <taxon>Thermodesulfobacteriales</taxon>
        <taxon>Thermodesulfatatoraceae</taxon>
        <taxon>Thermodesulfatator</taxon>
    </lineage>
</organism>
<dbReference type="Pfam" id="PF09250">
    <property type="entry name" value="Prim-Pol"/>
    <property type="match status" value="1"/>
</dbReference>
<sequence length="1010" mass="114014">MDYLEHYLRLGWAILPLRPRSKAPALPWGGFQKKPPGVKEWVTWRVIFPIPPHGVAVMCGAVSNLIVIDCDDKEVVSRLLPEIPFDAPTSQTKRGFHFFFRYQPGIPSTTIEVTGIGRLEIKSDRSLVTLPPSTHPEGHRYEWVLAPWDVDALPELPNWLVELLQKQERRKELARQVGYVSFPRPGRKLTPEALREILTQVGTEIVKEVPIGDREALRLKSCPICGKSEGNPWIWADSGRLLDFRATCPASRDRGGLSLRAWLREIGQEGLLANLEVGEAEEVSPPEVPAASVDEARVLVLKALRAGGDSIITVPPGVGKSRTTLEWLAKEGPRPAVYSVPTLGLAQELAEAARALTADPVLVFAGRNKETCFRWEEARTAHDLGYDPGQVLCPTCPHNPKTVVFSQKCEFMRQFEGVNREKGLFFASHKLACHLIKDFLKKAKVWILDEELHSLVEVVKCPLDALRTLRAVFPEDSVTMRLADVVLEVEDDLHKAANGKSRAEGRIYARKVGFGPWQGKKPLAQWLGLDLIQLSPTIRDEIARVLKAYRKPTLFRKGVNLKALQWIQEVTRTGLAYLVARKDPCRPIELRRVVNPVPEKWRGRLIVLDATAYPPVVERALKRPGVQVLDIRVPVEMRTAWIKRSVSKTAIAREKGRKTAIKALKQALKEIKAEKILIFCHQAIKAKVEEVVAQDPRKIVVTHHFGAETRGTNQFADFETVILLGLPVVNPAAYYDTALALGLSEQEWEDWLHLLAQAGAWQEIHRTRPVLQPGKQVLVIAPRWPFKEWLGRPRRVIEPEEVKGALDLATKVLLLWVEDFGFVYVEIALLLSIGRPEQIPPVEVRAEVWQRIRGAFPKEFVRFFTKLESLYRASGNPLSRSKHPRPSQEIPVKGGARGSQKPFIYILKGHREPLELGISGNSKGFPPPFKGNLITNADNKIEFFDKKWWPKLFARLRKARPDLPVFEVQIRTKGGLQKTRGIGDIKTAQDFYRALGREIDFNSWREVVNV</sequence>
<keyword evidence="4" id="KW-1185">Reference proteome</keyword>
<dbReference type="SMART" id="SM00943">
    <property type="entry name" value="Prim-Pol"/>
    <property type="match status" value="1"/>
</dbReference>
<dbReference type="eggNOG" id="COG3598">
    <property type="taxonomic scope" value="Bacteria"/>
</dbReference>
<feature type="region of interest" description="Disordered" evidence="1">
    <location>
        <begin position="874"/>
        <end position="897"/>
    </location>
</feature>
<dbReference type="Proteomes" id="UP000006793">
    <property type="component" value="Chromosome"/>
</dbReference>
<dbReference type="AlphaFoldDB" id="F8AAE4"/>
<dbReference type="KEGG" id="tid:Thein_1503"/>
<reference evidence="4" key="1">
    <citation type="submission" date="2011-04" db="EMBL/GenBank/DDBJ databases">
        <title>The complete genome of Thermodesulfatator indicus DSM 15286.</title>
        <authorList>
            <person name="Lucas S."/>
            <person name="Copeland A."/>
            <person name="Lapidus A."/>
            <person name="Bruce D."/>
            <person name="Goodwin L."/>
            <person name="Pitluck S."/>
            <person name="Peters L."/>
            <person name="Kyrpides N."/>
            <person name="Mavromatis K."/>
            <person name="Pagani I."/>
            <person name="Ivanova N."/>
            <person name="Saunders L."/>
            <person name="Detter J.C."/>
            <person name="Tapia R."/>
            <person name="Han C."/>
            <person name="Land M."/>
            <person name="Hauser L."/>
            <person name="Markowitz V."/>
            <person name="Cheng J.-F."/>
            <person name="Hugenholtz P."/>
            <person name="Woyke T."/>
            <person name="Wu D."/>
            <person name="Spring S."/>
            <person name="Schroeder M."/>
            <person name="Brambilla E."/>
            <person name="Klenk H.-P."/>
            <person name="Eisen J.A."/>
        </authorList>
    </citation>
    <scope>NUCLEOTIDE SEQUENCE [LARGE SCALE GENOMIC DNA]</scope>
    <source>
        <strain evidence="4">DSM 15286 / JCM 11887 / CIR29812</strain>
    </source>
</reference>
<dbReference type="EMBL" id="CP002683">
    <property type="protein sequence ID" value="AEH45364.1"/>
    <property type="molecule type" value="Genomic_DNA"/>
</dbReference>
<feature type="domain" description="DNA primase/polymerase bifunctional N-terminal" evidence="2">
    <location>
        <begin position="4"/>
        <end position="160"/>
    </location>
</feature>
<dbReference type="InParanoid" id="F8AAE4"/>
<proteinExistence type="predicted"/>
<name>F8AAE4_THEID</name>
<dbReference type="SUPFAM" id="SSF56747">
    <property type="entry name" value="Prim-pol domain"/>
    <property type="match status" value="1"/>
</dbReference>
<dbReference type="STRING" id="667014.Thein_1503"/>